<evidence type="ECO:0000313" key="3">
    <source>
        <dbReference type="Proteomes" id="UP000663570"/>
    </source>
</evidence>
<sequence length="158" mass="17334">MKHLLAALICSTALLAPIAEAATPAAPDPAAVQALRDQIRTDKKKLVADNMLLTAAEADKFWPLYDQYEKAGTTIRQRLTLAMIDFIAVDAKLTNANAKRLIGEINGAERDLIKLRVTYFDKMSKVIPAAKAARFMQIEAKIDALLRFDQAATIPLAQ</sequence>
<dbReference type="Proteomes" id="UP000663570">
    <property type="component" value="Chromosome"/>
</dbReference>
<proteinExistence type="predicted"/>
<evidence type="ECO:0008006" key="4">
    <source>
        <dbReference type="Google" id="ProtNLM"/>
    </source>
</evidence>
<keyword evidence="3" id="KW-1185">Reference proteome</keyword>
<evidence type="ECO:0000256" key="1">
    <source>
        <dbReference type="SAM" id="SignalP"/>
    </source>
</evidence>
<keyword evidence="1" id="KW-0732">Signal</keyword>
<protein>
    <recommendedName>
        <fullName evidence="4">Transcriptional regulator</fullName>
    </recommendedName>
</protein>
<organism evidence="2 3">
    <name type="scientific">Niveibacterium microcysteis</name>
    <dbReference type="NCBI Taxonomy" id="2811415"/>
    <lineage>
        <taxon>Bacteria</taxon>
        <taxon>Pseudomonadati</taxon>
        <taxon>Pseudomonadota</taxon>
        <taxon>Betaproteobacteria</taxon>
        <taxon>Rhodocyclales</taxon>
        <taxon>Rhodocyclaceae</taxon>
        <taxon>Niveibacterium</taxon>
    </lineage>
</organism>
<dbReference type="Gene3D" id="1.20.120.1490">
    <property type="match status" value="1"/>
</dbReference>
<accession>A0ABX7M385</accession>
<name>A0ABX7M385_9RHOO</name>
<evidence type="ECO:0000313" key="2">
    <source>
        <dbReference type="EMBL" id="QSI75896.1"/>
    </source>
</evidence>
<gene>
    <name evidence="2" type="ORF">JY500_15620</name>
</gene>
<dbReference type="EMBL" id="CP071060">
    <property type="protein sequence ID" value="QSI75896.1"/>
    <property type="molecule type" value="Genomic_DNA"/>
</dbReference>
<reference evidence="2 3" key="1">
    <citation type="submission" date="2021-02" db="EMBL/GenBank/DDBJ databases">
        <title>Niveibacterium changnyeongensis HC41.</title>
        <authorList>
            <person name="Kang M."/>
        </authorList>
    </citation>
    <scope>NUCLEOTIDE SEQUENCE [LARGE SCALE GENOMIC DNA]</scope>
    <source>
        <strain evidence="2 3">HC41</strain>
    </source>
</reference>
<feature type="chain" id="PRO_5045501938" description="Transcriptional regulator" evidence="1">
    <location>
        <begin position="22"/>
        <end position="158"/>
    </location>
</feature>
<feature type="signal peptide" evidence="1">
    <location>
        <begin position="1"/>
        <end position="21"/>
    </location>
</feature>
<dbReference type="RefSeq" id="WP_172197456.1">
    <property type="nucleotide sequence ID" value="NZ_CP071060.1"/>
</dbReference>